<dbReference type="Pfam" id="PF06127">
    <property type="entry name" value="Mpo1-like"/>
    <property type="match status" value="1"/>
</dbReference>
<feature type="transmembrane region" description="Helical" evidence="1">
    <location>
        <begin position="68"/>
        <end position="86"/>
    </location>
</feature>
<dbReference type="PANTHER" id="PTHR28026">
    <property type="entry name" value="DUF962 DOMAIN PROTEIN (AFU_ORTHOLOGUE AFUA_8G05310)"/>
    <property type="match status" value="1"/>
</dbReference>
<name>A0A2K4MQ76_9NEIS</name>
<protein>
    <recommendedName>
        <fullName evidence="4">DUF962 domain-containing protein</fullName>
    </recommendedName>
</protein>
<reference evidence="2 3" key="1">
    <citation type="submission" date="2018-01" db="EMBL/GenBank/DDBJ databases">
        <title>Genomic Sequence of Chromobacterium MWU13-2610 from wild cranberry bogs within the Cape Cod National Seashore.</title>
        <authorList>
            <person name="O'Hara-Hanley K."/>
            <person name="Soby S."/>
            <person name="Harrison A."/>
        </authorList>
    </citation>
    <scope>NUCLEOTIDE SEQUENCE [LARGE SCALE GENOMIC DNA]</scope>
    <source>
        <strain evidence="2 3">MWU13-2610</strain>
    </source>
</reference>
<dbReference type="Proteomes" id="UP000236416">
    <property type="component" value="Unassembled WGS sequence"/>
</dbReference>
<dbReference type="RefSeq" id="WP_103318822.1">
    <property type="nucleotide sequence ID" value="NZ_PPTF01000023.1"/>
</dbReference>
<gene>
    <name evidence="2" type="ORF">C2134_07400</name>
</gene>
<keyword evidence="1" id="KW-0472">Membrane</keyword>
<comment type="caution">
    <text evidence="2">The sequence shown here is derived from an EMBL/GenBank/DDBJ whole genome shotgun (WGS) entry which is preliminary data.</text>
</comment>
<evidence type="ECO:0000313" key="3">
    <source>
        <dbReference type="Proteomes" id="UP000236416"/>
    </source>
</evidence>
<dbReference type="EMBL" id="PPTF01000023">
    <property type="protein sequence ID" value="POA99230.1"/>
    <property type="molecule type" value="Genomic_DNA"/>
</dbReference>
<dbReference type="PANTHER" id="PTHR28026:SF9">
    <property type="entry name" value="2-HYDROXY-PALMITIC ACID DIOXYGENASE MPO1"/>
    <property type="match status" value="1"/>
</dbReference>
<feature type="transmembrane region" description="Helical" evidence="1">
    <location>
        <begin position="92"/>
        <end position="112"/>
    </location>
</feature>
<dbReference type="GO" id="GO:0016020">
    <property type="term" value="C:membrane"/>
    <property type="evidence" value="ECO:0007669"/>
    <property type="project" value="GOC"/>
</dbReference>
<organism evidence="2 3">
    <name type="scientific">Chromobacterium sinusclupearum</name>
    <dbReference type="NCBI Taxonomy" id="2077146"/>
    <lineage>
        <taxon>Bacteria</taxon>
        <taxon>Pseudomonadati</taxon>
        <taxon>Pseudomonadota</taxon>
        <taxon>Betaproteobacteria</taxon>
        <taxon>Neisseriales</taxon>
        <taxon>Chromobacteriaceae</taxon>
        <taxon>Chromobacterium</taxon>
    </lineage>
</organism>
<evidence type="ECO:0000256" key="1">
    <source>
        <dbReference type="SAM" id="Phobius"/>
    </source>
</evidence>
<keyword evidence="3" id="KW-1185">Reference proteome</keyword>
<keyword evidence="1" id="KW-1133">Transmembrane helix</keyword>
<keyword evidence="1" id="KW-0812">Transmembrane</keyword>
<accession>A0A2K4MQ76</accession>
<sequence>MMTLPQWLEAYDESHRHPFNIAMHKLCVPLIVLSLLGMLMALPGPLPWAWLAVLAGVAWYWQLSRQAALVMALLCSVALLLLTAAQSAGWPLGYLSLLVFSLAWVGQFVGHAREGRKPSFTQDLQFLLIGPLWTLRALWLRLGLIDHETPTKP</sequence>
<feature type="transmembrane region" description="Helical" evidence="1">
    <location>
        <begin position="45"/>
        <end position="61"/>
    </location>
</feature>
<evidence type="ECO:0000313" key="2">
    <source>
        <dbReference type="EMBL" id="POA99230.1"/>
    </source>
</evidence>
<dbReference type="GO" id="GO:0046521">
    <property type="term" value="P:sphingoid catabolic process"/>
    <property type="evidence" value="ECO:0007669"/>
    <property type="project" value="TreeGrafter"/>
</dbReference>
<feature type="transmembrane region" description="Helical" evidence="1">
    <location>
        <begin position="21"/>
        <end position="39"/>
    </location>
</feature>
<dbReference type="InterPro" id="IPR009305">
    <property type="entry name" value="Mpo1-like"/>
</dbReference>
<evidence type="ECO:0008006" key="4">
    <source>
        <dbReference type="Google" id="ProtNLM"/>
    </source>
</evidence>
<dbReference type="AlphaFoldDB" id="A0A2K4MQ76"/>
<proteinExistence type="predicted"/>